<reference evidence="3 4" key="1">
    <citation type="submission" date="2012-09" db="EMBL/GenBank/DDBJ databases">
        <title>The Genome Sequence of Alloiococcus otitis ATCC 51267.</title>
        <authorList>
            <consortium name="The Broad Institute Genome Sequencing Platform"/>
            <person name="Earl A."/>
            <person name="Ward D."/>
            <person name="Feldgarden M."/>
            <person name="Gevers D."/>
            <person name="Huys G."/>
            <person name="Walker B."/>
            <person name="Young S.K."/>
            <person name="Zeng Q."/>
            <person name="Gargeya S."/>
            <person name="Fitzgerald M."/>
            <person name="Haas B."/>
            <person name="Abouelleil A."/>
            <person name="Alvarado L."/>
            <person name="Arachchi H.M."/>
            <person name="Berlin A.M."/>
            <person name="Chapman S.B."/>
            <person name="Goldberg J."/>
            <person name="Griggs A."/>
            <person name="Gujja S."/>
            <person name="Hansen M."/>
            <person name="Howarth C."/>
            <person name="Imamovic A."/>
            <person name="Larimer J."/>
            <person name="McCowen C."/>
            <person name="Montmayeur A."/>
            <person name="Murphy C."/>
            <person name="Neiman D."/>
            <person name="Pearson M."/>
            <person name="Priest M."/>
            <person name="Roberts A."/>
            <person name="Saif S."/>
            <person name="Shea T."/>
            <person name="Sisk P."/>
            <person name="Sykes S."/>
            <person name="Wortman J."/>
            <person name="Nusbaum C."/>
            <person name="Birren B."/>
        </authorList>
    </citation>
    <scope>NUCLEOTIDE SEQUENCE [LARGE SCALE GENOMIC DNA]</scope>
    <source>
        <strain evidence="3 4">ATCC 51267</strain>
    </source>
</reference>
<dbReference type="PROSITE" id="PS51194">
    <property type="entry name" value="HELICASE_CTER"/>
    <property type="match status" value="1"/>
</dbReference>
<dbReference type="GO" id="GO:0003677">
    <property type="term" value="F:DNA binding"/>
    <property type="evidence" value="ECO:0007669"/>
    <property type="project" value="InterPro"/>
</dbReference>
<evidence type="ECO:0008006" key="5">
    <source>
        <dbReference type="Google" id="ProtNLM"/>
    </source>
</evidence>
<dbReference type="GO" id="GO:0005829">
    <property type="term" value="C:cytosol"/>
    <property type="evidence" value="ECO:0007669"/>
    <property type="project" value="TreeGrafter"/>
</dbReference>
<proteinExistence type="predicted"/>
<sequence length="474" mass="54476">MYKLYDYQEKLVKQTRKALTRHQGVLVVSPAGSGKSVVIAEIARLTTQNQRPILFIVHRKELADQIEASFQQNRVDMAYVTIMTVRKAANRLAELPEPSLIITDETHHSRAKSYQDIYDYFDQAYRLGFTASPWRLNGRGFDDLYGEMVEGPSVQWLIDHEFLAPYRYFAPKLADLSKLKKSSTGEYSKRSIDQAMKKAVFGDVVQHYQKLASGQQAILYAHSVQASRQLAKTFRAEGIQATHADSHTPKQKRAKIMDDFKQGKLKILCNVDLISEGFDVPDCQCVILVRPTASLVLHIQQSMRSMRYRPNKIATIIDHVGNYELHGLPNTERDWSLHGRKKQAKAKPRDDVPSVTECPHCFAVIPSGKTICPMCGQSIQANSGQDDLEQVDADLVEVDQPSFKADYRKVRLQQDYLKRNQSDLENLEDWYCYAKSRGYKDGWLKYHYQPLKPLSWPQFYQTIHPYKEKYKGVF</sequence>
<dbReference type="PANTHER" id="PTHR47396">
    <property type="entry name" value="TYPE I RESTRICTION ENZYME ECOKI R PROTEIN"/>
    <property type="match status" value="1"/>
</dbReference>
<dbReference type="Pfam" id="PF00271">
    <property type="entry name" value="Helicase_C"/>
    <property type="match status" value="1"/>
</dbReference>
<evidence type="ECO:0000259" key="2">
    <source>
        <dbReference type="PROSITE" id="PS51194"/>
    </source>
</evidence>
<dbReference type="InterPro" id="IPR014001">
    <property type="entry name" value="Helicase_ATP-bd"/>
</dbReference>
<name>K9E892_9LACT</name>
<dbReference type="PANTHER" id="PTHR47396:SF1">
    <property type="entry name" value="ATP-DEPENDENT HELICASE IRC3-RELATED"/>
    <property type="match status" value="1"/>
</dbReference>
<dbReference type="PATRIC" id="fig|883081.3.peg.1133"/>
<dbReference type="InterPro" id="IPR006935">
    <property type="entry name" value="Helicase/UvrB_N"/>
</dbReference>
<dbReference type="Pfam" id="PF04851">
    <property type="entry name" value="ResIII"/>
    <property type="match status" value="1"/>
</dbReference>
<dbReference type="eggNOG" id="COG1061">
    <property type="taxonomic scope" value="Bacteria"/>
</dbReference>
<dbReference type="InterPro" id="IPR027417">
    <property type="entry name" value="P-loop_NTPase"/>
</dbReference>
<feature type="domain" description="Helicase ATP-binding" evidence="1">
    <location>
        <begin position="16"/>
        <end position="133"/>
    </location>
</feature>
<feature type="domain" description="Helicase C-terminal" evidence="2">
    <location>
        <begin position="203"/>
        <end position="353"/>
    </location>
</feature>
<dbReference type="GO" id="GO:0005524">
    <property type="term" value="F:ATP binding"/>
    <property type="evidence" value="ECO:0007669"/>
    <property type="project" value="InterPro"/>
</dbReference>
<dbReference type="SMART" id="SM00490">
    <property type="entry name" value="HELICc"/>
    <property type="match status" value="1"/>
</dbReference>
<dbReference type="AlphaFoldDB" id="K9E892"/>
<dbReference type="SUPFAM" id="SSF52540">
    <property type="entry name" value="P-loop containing nucleoside triphosphate hydrolases"/>
    <property type="match status" value="1"/>
</dbReference>
<keyword evidence="4" id="KW-1185">Reference proteome</keyword>
<dbReference type="STRING" id="883081.HMPREF9698_01132"/>
<comment type="caution">
    <text evidence="3">The sequence shown here is derived from an EMBL/GenBank/DDBJ whole genome shotgun (WGS) entry which is preliminary data.</text>
</comment>
<protein>
    <recommendedName>
        <fullName evidence="5">Helicase</fullName>
    </recommendedName>
</protein>
<dbReference type="SMART" id="SM00487">
    <property type="entry name" value="DEXDc"/>
    <property type="match status" value="1"/>
</dbReference>
<evidence type="ECO:0000259" key="1">
    <source>
        <dbReference type="PROSITE" id="PS51192"/>
    </source>
</evidence>
<evidence type="ECO:0000313" key="3">
    <source>
        <dbReference type="EMBL" id="EKU93384.1"/>
    </source>
</evidence>
<accession>K9E892</accession>
<dbReference type="PROSITE" id="PS51192">
    <property type="entry name" value="HELICASE_ATP_BIND_1"/>
    <property type="match status" value="1"/>
</dbReference>
<dbReference type="GO" id="GO:0016787">
    <property type="term" value="F:hydrolase activity"/>
    <property type="evidence" value="ECO:0007669"/>
    <property type="project" value="InterPro"/>
</dbReference>
<gene>
    <name evidence="3" type="ORF">HMPREF9698_01132</name>
</gene>
<dbReference type="Proteomes" id="UP000009875">
    <property type="component" value="Unassembled WGS sequence"/>
</dbReference>
<dbReference type="Gene3D" id="3.40.50.300">
    <property type="entry name" value="P-loop containing nucleotide triphosphate hydrolases"/>
    <property type="match status" value="2"/>
</dbReference>
<dbReference type="HOGENOM" id="CLU_014765_3_2_9"/>
<organism evidence="3 4">
    <name type="scientific">Alloiococcus otitis ATCC 51267</name>
    <dbReference type="NCBI Taxonomy" id="883081"/>
    <lineage>
        <taxon>Bacteria</taxon>
        <taxon>Bacillati</taxon>
        <taxon>Bacillota</taxon>
        <taxon>Bacilli</taxon>
        <taxon>Lactobacillales</taxon>
        <taxon>Carnobacteriaceae</taxon>
        <taxon>Alloiococcus</taxon>
    </lineage>
</organism>
<dbReference type="EMBL" id="AGXA01000021">
    <property type="protein sequence ID" value="EKU93384.1"/>
    <property type="molecule type" value="Genomic_DNA"/>
</dbReference>
<dbReference type="OrthoDB" id="9802848at2"/>
<dbReference type="InterPro" id="IPR001650">
    <property type="entry name" value="Helicase_C-like"/>
</dbReference>
<dbReference type="InterPro" id="IPR050742">
    <property type="entry name" value="Helicase_Restrict-Modif_Enz"/>
</dbReference>
<dbReference type="RefSeq" id="WP_003778244.1">
    <property type="nucleotide sequence ID" value="NZ_JH992959.1"/>
</dbReference>
<evidence type="ECO:0000313" key="4">
    <source>
        <dbReference type="Proteomes" id="UP000009875"/>
    </source>
</evidence>